<comment type="caution">
    <text evidence="1">The sequence shown here is derived from an EMBL/GenBank/DDBJ whole genome shotgun (WGS) entry which is preliminary data.</text>
</comment>
<name>A0A4V2V1E4_9BACI</name>
<dbReference type="Proteomes" id="UP000294650">
    <property type="component" value="Unassembled WGS sequence"/>
</dbReference>
<proteinExistence type="predicted"/>
<dbReference type="OrthoDB" id="2370471at2"/>
<protein>
    <submittedName>
        <fullName evidence="1">Uncharacterized protein</fullName>
    </submittedName>
</protein>
<gene>
    <name evidence="1" type="ORF">EDD68_11230</name>
</gene>
<dbReference type="RefSeq" id="WP_132371972.1">
    <property type="nucleotide sequence ID" value="NZ_SMAN01000012.1"/>
</dbReference>
<accession>A0A4V2V1E4</accession>
<sequence>MSKVEPAGAEDLWNDNPNPLYTEKDIGSTRLHNSFRAELRPNFSEKEYNKFVRLNTVRDWSLLTWDEWCGGRGAID</sequence>
<reference evidence="1 2" key="1">
    <citation type="submission" date="2019-03" db="EMBL/GenBank/DDBJ databases">
        <title>Genomic Encyclopedia of Type Strains, Phase IV (KMG-IV): sequencing the most valuable type-strain genomes for metagenomic binning, comparative biology and taxonomic classification.</title>
        <authorList>
            <person name="Goeker M."/>
        </authorList>
    </citation>
    <scope>NUCLEOTIDE SEQUENCE [LARGE SCALE GENOMIC DNA]</scope>
    <source>
        <strain evidence="1 2">DSM 25894</strain>
    </source>
</reference>
<dbReference type="EMBL" id="SMAN01000012">
    <property type="protein sequence ID" value="TCT20902.1"/>
    <property type="molecule type" value="Genomic_DNA"/>
</dbReference>
<evidence type="ECO:0000313" key="2">
    <source>
        <dbReference type="Proteomes" id="UP000294650"/>
    </source>
</evidence>
<evidence type="ECO:0000313" key="1">
    <source>
        <dbReference type="EMBL" id="TCT20902.1"/>
    </source>
</evidence>
<keyword evidence="2" id="KW-1185">Reference proteome</keyword>
<organism evidence="1 2">
    <name type="scientific">Melghiribacillus thermohalophilus</name>
    <dbReference type="NCBI Taxonomy" id="1324956"/>
    <lineage>
        <taxon>Bacteria</taxon>
        <taxon>Bacillati</taxon>
        <taxon>Bacillota</taxon>
        <taxon>Bacilli</taxon>
        <taxon>Bacillales</taxon>
        <taxon>Bacillaceae</taxon>
        <taxon>Melghiribacillus</taxon>
    </lineage>
</organism>
<dbReference type="AlphaFoldDB" id="A0A4V2V1E4"/>